<dbReference type="Pfam" id="PF01051">
    <property type="entry name" value="Rep3_N"/>
    <property type="match status" value="1"/>
</dbReference>
<evidence type="ECO:0000256" key="1">
    <source>
        <dbReference type="ARBA" id="ARBA00038283"/>
    </source>
</evidence>
<dbReference type="GO" id="GO:0003887">
    <property type="term" value="F:DNA-directed DNA polymerase activity"/>
    <property type="evidence" value="ECO:0007669"/>
    <property type="project" value="InterPro"/>
</dbReference>
<feature type="domain" description="Initiator Rep protein WH1" evidence="2">
    <location>
        <begin position="10"/>
        <end position="140"/>
    </location>
</feature>
<dbReference type="InterPro" id="IPR000525">
    <property type="entry name" value="Initiator_Rep_WH1"/>
</dbReference>
<dbReference type="Proteomes" id="UP001221519">
    <property type="component" value="Plasmid unnamed2"/>
</dbReference>
<keyword evidence="3" id="KW-0614">Plasmid</keyword>
<dbReference type="AlphaFoldDB" id="A0AAX3N8A1"/>
<gene>
    <name evidence="3" type="ORF">PUW23_25770</name>
    <name evidence="4" type="ORF">PUW25_26845</name>
</gene>
<evidence type="ECO:0000313" key="6">
    <source>
        <dbReference type="Proteomes" id="UP001221519"/>
    </source>
</evidence>
<proteinExistence type="inferred from homology"/>
<dbReference type="Proteomes" id="UP001220962">
    <property type="component" value="Plasmid unnamed1"/>
</dbReference>
<dbReference type="Pfam" id="PF21205">
    <property type="entry name" value="Rep3_C"/>
    <property type="match status" value="1"/>
</dbReference>
<protein>
    <submittedName>
        <fullName evidence="3">Replication initiation protein</fullName>
    </submittedName>
</protein>
<evidence type="ECO:0000313" key="4">
    <source>
        <dbReference type="EMBL" id="WDI05414.1"/>
    </source>
</evidence>
<dbReference type="EMBL" id="CP118110">
    <property type="protein sequence ID" value="WDI05414.1"/>
    <property type="molecule type" value="Genomic_DNA"/>
</dbReference>
<evidence type="ECO:0000313" key="3">
    <source>
        <dbReference type="EMBL" id="WDH85448.1"/>
    </source>
</evidence>
<dbReference type="InterPro" id="IPR036390">
    <property type="entry name" value="WH_DNA-bd_sf"/>
</dbReference>
<keyword evidence="6" id="KW-1185">Reference proteome</keyword>
<reference evidence="3 6" key="1">
    <citation type="submission" date="2023-02" db="EMBL/GenBank/DDBJ databases">
        <title>Pathogen: clinical or host-associated sample.</title>
        <authorList>
            <person name="Hergert J."/>
            <person name="Casey R."/>
            <person name="Wagner J."/>
            <person name="Young E.L."/>
            <person name="Oakeson K.F."/>
        </authorList>
    </citation>
    <scope>NUCLEOTIDE SEQUENCE</scope>
    <source>
        <strain evidence="4 6">2022CK-00829</strain>
        <strain evidence="3">2022CK-00830</strain>
        <plasmid evidence="3">unnamed1</plasmid>
        <plasmid evidence="4 6">unnamed2</plasmid>
    </source>
</reference>
<name>A0AAX3N8A1_9BACL</name>
<geneLocation type="plasmid" evidence="4 6">
    <name>unnamed2</name>
</geneLocation>
<organism evidence="3 5">
    <name type="scientific">Paenibacillus urinalis</name>
    <dbReference type="NCBI Taxonomy" id="521520"/>
    <lineage>
        <taxon>Bacteria</taxon>
        <taxon>Bacillati</taxon>
        <taxon>Bacillota</taxon>
        <taxon>Bacilli</taxon>
        <taxon>Bacillales</taxon>
        <taxon>Paenibacillaceae</taxon>
        <taxon>Paenibacillus</taxon>
    </lineage>
</organism>
<geneLocation type="plasmid" evidence="3 5">
    <name>unnamed1</name>
</geneLocation>
<dbReference type="RefSeq" id="WP_205055030.1">
    <property type="nucleotide sequence ID" value="NZ_CP118102.1"/>
</dbReference>
<dbReference type="EMBL" id="CP118102">
    <property type="protein sequence ID" value="WDH85448.1"/>
    <property type="molecule type" value="Genomic_DNA"/>
</dbReference>
<comment type="similarity">
    <text evidence="1">Belongs to the initiator RepB protein family.</text>
</comment>
<dbReference type="GO" id="GO:0006270">
    <property type="term" value="P:DNA replication initiation"/>
    <property type="evidence" value="ECO:0007669"/>
    <property type="project" value="InterPro"/>
</dbReference>
<dbReference type="Gene3D" id="1.10.10.10">
    <property type="entry name" value="Winged helix-like DNA-binding domain superfamily/Winged helix DNA-binding domain"/>
    <property type="match status" value="1"/>
</dbReference>
<accession>A0AAX3N8A1</accession>
<dbReference type="InterPro" id="IPR036388">
    <property type="entry name" value="WH-like_DNA-bd_sf"/>
</dbReference>
<sequence>MFFEKFSNNRLKKLTLTEIKILLWLTDLIRWNISPLHQYVIRLSDLSERMNHKNIKYTELKSTFIQLAETEILVQERSLEFEKRLIENIEIPSRSQVISFKMHAAIEILFLRLAKMFNTDEINLLLKAKSTFTIKLYTLVRDSVWNGDIVTIEELREMLDVHDQYPRYANFKARILVPASEEIKSLLGLSINFIEQKSGNRINSLQIQLSRSISHAHLDINQDYFLDQAKLFTKFIDAKLTPDLYSKWLQKGEYAFIVALDYVQTRIGSIRQPVPYLSKLIETENFGQVINGLRPEEYLLIRGFLDPFRNITSVTPQFVIEKEFRQYCEDNGYERNTLQLWLKAKDKIINDIHGFVSNNRKKKHPNHT</sequence>
<evidence type="ECO:0000313" key="5">
    <source>
        <dbReference type="Proteomes" id="UP001220962"/>
    </source>
</evidence>
<evidence type="ECO:0000259" key="2">
    <source>
        <dbReference type="Pfam" id="PF01051"/>
    </source>
</evidence>
<dbReference type="SUPFAM" id="SSF46785">
    <property type="entry name" value="Winged helix' DNA-binding domain"/>
    <property type="match status" value="1"/>
</dbReference>